<protein>
    <submittedName>
        <fullName evidence="4">GPI anchored cell wall protein</fullName>
    </submittedName>
</protein>
<dbReference type="OrthoDB" id="4657524at2759"/>
<dbReference type="Pfam" id="PF22799">
    <property type="entry name" value="PIR1-like_C"/>
    <property type="match status" value="1"/>
</dbReference>
<evidence type="ECO:0000313" key="4">
    <source>
        <dbReference type="EMBL" id="KAH7130338.1"/>
    </source>
</evidence>
<name>A0A9P9IPL8_9PLEO</name>
<dbReference type="InterPro" id="IPR054508">
    <property type="entry name" value="PIR1-like_C"/>
</dbReference>
<dbReference type="Pfam" id="PF09792">
    <property type="entry name" value="But2"/>
    <property type="match status" value="1"/>
</dbReference>
<dbReference type="EMBL" id="JAGMWT010000004">
    <property type="protein sequence ID" value="KAH7130338.1"/>
    <property type="molecule type" value="Genomic_DNA"/>
</dbReference>
<keyword evidence="5" id="KW-1185">Reference proteome</keyword>
<dbReference type="PANTHER" id="PTHR39613:SF1">
    <property type="entry name" value="ANCHORED CELL WALL PROTEIN, PUTATIVE (AFU_ORTHOLOGUE AFUA_4G08960)-RELATED"/>
    <property type="match status" value="1"/>
</dbReference>
<comment type="caution">
    <text evidence="4">The sequence shown here is derived from an EMBL/GenBank/DDBJ whole genome shotgun (WGS) entry which is preliminary data.</text>
</comment>
<organism evidence="4 5">
    <name type="scientific">Dendryphion nanum</name>
    <dbReference type="NCBI Taxonomy" id="256645"/>
    <lineage>
        <taxon>Eukaryota</taxon>
        <taxon>Fungi</taxon>
        <taxon>Dikarya</taxon>
        <taxon>Ascomycota</taxon>
        <taxon>Pezizomycotina</taxon>
        <taxon>Dothideomycetes</taxon>
        <taxon>Pleosporomycetidae</taxon>
        <taxon>Pleosporales</taxon>
        <taxon>Torulaceae</taxon>
        <taxon>Dendryphion</taxon>
    </lineage>
</organism>
<evidence type="ECO:0000256" key="1">
    <source>
        <dbReference type="SAM" id="SignalP"/>
    </source>
</evidence>
<feature type="chain" id="PRO_5040133792" evidence="1">
    <location>
        <begin position="19"/>
        <end position="360"/>
    </location>
</feature>
<dbReference type="AlphaFoldDB" id="A0A9P9IPL8"/>
<dbReference type="Proteomes" id="UP000700596">
    <property type="component" value="Unassembled WGS sequence"/>
</dbReference>
<feature type="domain" description="Ubiquitin 3 binding protein But2 C-terminal" evidence="2">
    <location>
        <begin position="206"/>
        <end position="349"/>
    </location>
</feature>
<proteinExistence type="predicted"/>
<reference evidence="4" key="1">
    <citation type="journal article" date="2021" name="Nat. Commun.">
        <title>Genetic determinants of endophytism in the Arabidopsis root mycobiome.</title>
        <authorList>
            <person name="Mesny F."/>
            <person name="Miyauchi S."/>
            <person name="Thiergart T."/>
            <person name="Pickel B."/>
            <person name="Atanasova L."/>
            <person name="Karlsson M."/>
            <person name="Huettel B."/>
            <person name="Barry K.W."/>
            <person name="Haridas S."/>
            <person name="Chen C."/>
            <person name="Bauer D."/>
            <person name="Andreopoulos W."/>
            <person name="Pangilinan J."/>
            <person name="LaButti K."/>
            <person name="Riley R."/>
            <person name="Lipzen A."/>
            <person name="Clum A."/>
            <person name="Drula E."/>
            <person name="Henrissat B."/>
            <person name="Kohler A."/>
            <person name="Grigoriev I.V."/>
            <person name="Martin F.M."/>
            <person name="Hacquard S."/>
        </authorList>
    </citation>
    <scope>NUCLEOTIDE SEQUENCE</scope>
    <source>
        <strain evidence="4">MPI-CAGE-CH-0243</strain>
    </source>
</reference>
<feature type="signal peptide" evidence="1">
    <location>
        <begin position="1"/>
        <end position="18"/>
    </location>
</feature>
<feature type="domain" description="Cell wall mannoprotein PIR1-like C-terminal" evidence="3">
    <location>
        <begin position="76"/>
        <end position="147"/>
    </location>
</feature>
<dbReference type="PANTHER" id="PTHR39613">
    <property type="entry name" value="ANCHORED CELL WALL PROTEIN, PUTATIVE (AFU_ORTHOLOGUE AFUA_4G08960)-RELATED"/>
    <property type="match status" value="1"/>
</dbReference>
<keyword evidence="1" id="KW-0732">Signal</keyword>
<gene>
    <name evidence="4" type="ORF">B0J11DRAFT_602670</name>
</gene>
<evidence type="ECO:0000259" key="3">
    <source>
        <dbReference type="Pfam" id="PF22799"/>
    </source>
</evidence>
<sequence length="360" mass="39107">MKSAFAFTSLGLGVIASAVIVPHVLHGEANNSITFNLIAHGPPSANGIVGRLDDGQCRIGGGHPTAGYYLHNAGVWDQKGHGCILAPETFQWQCDLHTKPTKGFSLDCSGKLTYHGKDRFFACPVNDRGEWNIYLKPLPGQLKCVPITLSSENSSQKTVCGSGVPAPPKPNYNTTQECKCHTSPLSPKPTTALSYRCPTDIKGDFEFPHLMVPIDYSIKYWHTPLGSKLNGSIKANKRFTAFTFDVNPSYAGKTCSVVFLFPNLSKLETSAYEFSGTGNLTLSELSRIVDPKQTTASSLPPLKYRAIRKPIFPGSNINFITTACPAGQKVSYVLGGDGSVDLNYFQDYSRSPLGLYIRVC</sequence>
<evidence type="ECO:0000313" key="5">
    <source>
        <dbReference type="Proteomes" id="UP000700596"/>
    </source>
</evidence>
<dbReference type="InterPro" id="IPR018620">
    <property type="entry name" value="Ubiquitin3-bd_protein_But2_C"/>
</dbReference>
<accession>A0A9P9IPL8</accession>
<evidence type="ECO:0000259" key="2">
    <source>
        <dbReference type="Pfam" id="PF09792"/>
    </source>
</evidence>